<dbReference type="InterPro" id="IPR041249">
    <property type="entry name" value="HEPN_DZIP3"/>
</dbReference>
<dbReference type="Gene3D" id="3.40.50.300">
    <property type="entry name" value="P-loop containing nucleotide triphosphate hydrolases"/>
    <property type="match status" value="1"/>
</dbReference>
<sequence length="931" mass="108872">MTHNIITQEEDNYIRLDLLITGVSQRAARIFFDKEFVPVFLSKSINKERNKLTDLKAKRIINQKQWNLLYPRKGDPDSKTFDINLITTLLRNLTDLPSPKRGYDKLPFDEEDSPVSDLARLKHYRNDLAHIDDKKIENDKFTKAWTDISWAIKRLGTEDMAKECENLRVKDLNQSAVPYQGCSNIEEWHLTENPINTETNLKKLEDSMRTKKCVILKGLIGTGKSELALRYCYNAKKLDPTGIVHKLKCTDESMFERSLRELCKYFQDLEVRKEEQSQTDTVTDLIAKELRKRADYHHILLLDDLNKIAKHTIDKECEVLEIKRFSEDEAVEFLSYGDECQDNVRKHYKELAKKFSYNPKGLQIARTYMEQTKLPVKDLVKQLSCPSDLLEFEESMAVKEQITDKTLFHSLVSLIDNMHEKYKREGKEHIFEMLLSLQFLEVETIPVVLFEKFDSDVSLLSINDLLYEIRNSSFGTIYIEKRNSSEEVAEERQINTHDVVRLALQIYMTDKQGIIHTSNEKILRKLFRALFMLMDKDNHNPSDLHRHNLLLPHACAVIKHLKKMKISEKDKPNLSPTQDLLYNQLENDVHVVYVKDIIGYTFSFSEMYYEASSYFDEAKSDLLELLRVNDKKFHNDLLGLTKLISDPYELKILVEEKSKELFHATEEFIREHTLALQTISKDYVLDKYRNRDDVEILKGVLGNHNELEKTTHLVERELNELCMKGYAVPEERLGNEFMLSLLVSVCHTFGRRLFYQPDDIDWSLESTKQCEKNENMQFNRLSSCLTERSEMQSVLNFFGRKENPVKAIILKDIISTCKKRFNEKTDYVEFGVLKVLGAKNDHAKYLSAKMIINCYKVLFQIEQTEEIRLEAKQWGQNITKMIANNQSNFPSLEYSIGDLYFAIGDILEAEKCFYALLPKIDDNNKHDKNNI</sequence>
<proteinExistence type="predicted"/>
<dbReference type="SUPFAM" id="SSF52540">
    <property type="entry name" value="P-loop containing nucleoside triphosphate hydrolases"/>
    <property type="match status" value="1"/>
</dbReference>
<gene>
    <name evidence="2" type="ORF">MCOR_21588</name>
</gene>
<evidence type="ECO:0000259" key="1">
    <source>
        <dbReference type="Pfam" id="PF18738"/>
    </source>
</evidence>
<protein>
    <recommendedName>
        <fullName evidence="1">DZIP3-like HEPN domain-containing protein</fullName>
    </recommendedName>
</protein>
<dbReference type="EMBL" id="CACVKT020003840">
    <property type="protein sequence ID" value="CAC5386109.1"/>
    <property type="molecule type" value="Genomic_DNA"/>
</dbReference>
<name>A0A6J8BTR1_MYTCO</name>
<feature type="domain" description="DZIP3-like HEPN" evidence="1">
    <location>
        <begin position="41"/>
        <end position="174"/>
    </location>
</feature>
<dbReference type="OrthoDB" id="6072189at2759"/>
<organism evidence="2 3">
    <name type="scientific">Mytilus coruscus</name>
    <name type="common">Sea mussel</name>
    <dbReference type="NCBI Taxonomy" id="42192"/>
    <lineage>
        <taxon>Eukaryota</taxon>
        <taxon>Metazoa</taxon>
        <taxon>Spiralia</taxon>
        <taxon>Lophotrochozoa</taxon>
        <taxon>Mollusca</taxon>
        <taxon>Bivalvia</taxon>
        <taxon>Autobranchia</taxon>
        <taxon>Pteriomorphia</taxon>
        <taxon>Mytilida</taxon>
        <taxon>Mytiloidea</taxon>
        <taxon>Mytilidae</taxon>
        <taxon>Mytilinae</taxon>
        <taxon>Mytilus</taxon>
    </lineage>
</organism>
<dbReference type="Pfam" id="PF18738">
    <property type="entry name" value="HEPN_DZIP3"/>
    <property type="match status" value="1"/>
</dbReference>
<dbReference type="Proteomes" id="UP000507470">
    <property type="component" value="Unassembled WGS sequence"/>
</dbReference>
<reference evidence="2 3" key="1">
    <citation type="submission" date="2020-06" db="EMBL/GenBank/DDBJ databases">
        <authorList>
            <person name="Li R."/>
            <person name="Bekaert M."/>
        </authorList>
    </citation>
    <scope>NUCLEOTIDE SEQUENCE [LARGE SCALE GENOMIC DNA]</scope>
    <source>
        <strain evidence="3">wild</strain>
    </source>
</reference>
<keyword evidence="3" id="KW-1185">Reference proteome</keyword>
<accession>A0A6J8BTR1</accession>
<dbReference type="InterPro" id="IPR027417">
    <property type="entry name" value="P-loop_NTPase"/>
</dbReference>
<dbReference type="AlphaFoldDB" id="A0A6J8BTR1"/>
<evidence type="ECO:0000313" key="2">
    <source>
        <dbReference type="EMBL" id="CAC5386109.1"/>
    </source>
</evidence>
<evidence type="ECO:0000313" key="3">
    <source>
        <dbReference type="Proteomes" id="UP000507470"/>
    </source>
</evidence>